<dbReference type="AlphaFoldDB" id="A0A0F9BLM8"/>
<organism evidence="1">
    <name type="scientific">marine sediment metagenome</name>
    <dbReference type="NCBI Taxonomy" id="412755"/>
    <lineage>
        <taxon>unclassified sequences</taxon>
        <taxon>metagenomes</taxon>
        <taxon>ecological metagenomes</taxon>
    </lineage>
</organism>
<accession>A0A0F9BLM8</accession>
<evidence type="ECO:0000313" key="1">
    <source>
        <dbReference type="EMBL" id="KKL22744.1"/>
    </source>
</evidence>
<gene>
    <name evidence="1" type="ORF">LCGC14_2432340</name>
</gene>
<dbReference type="EMBL" id="LAZR01037231">
    <property type="protein sequence ID" value="KKL22744.1"/>
    <property type="molecule type" value="Genomic_DNA"/>
</dbReference>
<sequence length="85" mass="9516">MLPGPEEHFELDGCSMSDSDFVRDWRVAGELIQKCRDRGWTVEMIHDGTVFVYTGLMDLNYDVAESEPGSDIPLSYVQACVEALA</sequence>
<protein>
    <submittedName>
        <fullName evidence="1">Uncharacterized protein</fullName>
    </submittedName>
</protein>
<comment type="caution">
    <text evidence="1">The sequence shown here is derived from an EMBL/GenBank/DDBJ whole genome shotgun (WGS) entry which is preliminary data.</text>
</comment>
<name>A0A0F9BLM8_9ZZZZ</name>
<reference evidence="1" key="1">
    <citation type="journal article" date="2015" name="Nature">
        <title>Complex archaea that bridge the gap between prokaryotes and eukaryotes.</title>
        <authorList>
            <person name="Spang A."/>
            <person name="Saw J.H."/>
            <person name="Jorgensen S.L."/>
            <person name="Zaremba-Niedzwiedzka K."/>
            <person name="Martijn J."/>
            <person name="Lind A.E."/>
            <person name="van Eijk R."/>
            <person name="Schleper C."/>
            <person name="Guy L."/>
            <person name="Ettema T.J."/>
        </authorList>
    </citation>
    <scope>NUCLEOTIDE SEQUENCE</scope>
</reference>
<proteinExistence type="predicted"/>